<dbReference type="SUPFAM" id="SSF69118">
    <property type="entry name" value="AhpD-like"/>
    <property type="match status" value="1"/>
</dbReference>
<evidence type="ECO:0000313" key="2">
    <source>
        <dbReference type="Proteomes" id="UP000324233"/>
    </source>
</evidence>
<accession>A0A5B9VWH1</accession>
<evidence type="ECO:0000313" key="1">
    <source>
        <dbReference type="EMBL" id="QEH32125.1"/>
    </source>
</evidence>
<dbReference type="AlphaFoldDB" id="A0A5B9VWH1"/>
<reference evidence="1 2" key="1">
    <citation type="submission" date="2019-08" db="EMBL/GenBank/DDBJ databases">
        <title>Deep-cultivation of Planctomycetes and their phenomic and genomic characterization uncovers novel biology.</title>
        <authorList>
            <person name="Wiegand S."/>
            <person name="Jogler M."/>
            <person name="Boedeker C."/>
            <person name="Pinto D."/>
            <person name="Vollmers J."/>
            <person name="Rivas-Marin E."/>
            <person name="Kohn T."/>
            <person name="Peeters S.H."/>
            <person name="Heuer A."/>
            <person name="Rast P."/>
            <person name="Oberbeckmann S."/>
            <person name="Bunk B."/>
            <person name="Jeske O."/>
            <person name="Meyerdierks A."/>
            <person name="Storesund J.E."/>
            <person name="Kallscheuer N."/>
            <person name="Luecker S."/>
            <person name="Lage O.M."/>
            <person name="Pohl T."/>
            <person name="Merkel B.J."/>
            <person name="Hornburger P."/>
            <person name="Mueller R.-W."/>
            <person name="Bruemmer F."/>
            <person name="Labrenz M."/>
            <person name="Spormann A.M."/>
            <person name="Op den Camp H."/>
            <person name="Overmann J."/>
            <person name="Amann R."/>
            <person name="Jetten M.S.M."/>
            <person name="Mascher T."/>
            <person name="Medema M.H."/>
            <person name="Devos D.P."/>
            <person name="Kaster A.-K."/>
            <person name="Ovreas L."/>
            <person name="Rohde M."/>
            <person name="Galperin M.Y."/>
            <person name="Jogler C."/>
        </authorList>
    </citation>
    <scope>NUCLEOTIDE SEQUENCE [LARGE SCALE GENOMIC DNA]</scope>
    <source>
        <strain evidence="1 2">OJF2</strain>
    </source>
</reference>
<dbReference type="KEGG" id="agv:OJF2_05940"/>
<organism evidence="1 2">
    <name type="scientific">Aquisphaera giovannonii</name>
    <dbReference type="NCBI Taxonomy" id="406548"/>
    <lineage>
        <taxon>Bacteria</taxon>
        <taxon>Pseudomonadati</taxon>
        <taxon>Planctomycetota</taxon>
        <taxon>Planctomycetia</taxon>
        <taxon>Isosphaerales</taxon>
        <taxon>Isosphaeraceae</taxon>
        <taxon>Aquisphaera</taxon>
    </lineage>
</organism>
<dbReference type="OrthoDB" id="281346at2"/>
<name>A0A5B9VWH1_9BACT</name>
<sequence>MGHCEMLLAVAGLDQNALEERTRLLASKDWTSLPPYDRAAFFFAKKFSKEPWTIDDSDRARLIAHFGRYRALDVIWWASRCHYMTRVADGFQLPLERENVFAPPPSAEAAKKKP</sequence>
<dbReference type="RefSeq" id="WP_148591078.1">
    <property type="nucleotide sequence ID" value="NZ_CP042997.1"/>
</dbReference>
<dbReference type="Gene3D" id="1.20.1290.10">
    <property type="entry name" value="AhpD-like"/>
    <property type="match status" value="1"/>
</dbReference>
<dbReference type="Proteomes" id="UP000324233">
    <property type="component" value="Chromosome"/>
</dbReference>
<gene>
    <name evidence="1" type="ORF">OJF2_05940</name>
</gene>
<dbReference type="EMBL" id="CP042997">
    <property type="protein sequence ID" value="QEH32125.1"/>
    <property type="molecule type" value="Genomic_DNA"/>
</dbReference>
<dbReference type="InterPro" id="IPR029032">
    <property type="entry name" value="AhpD-like"/>
</dbReference>
<protein>
    <submittedName>
        <fullName evidence="1">Uncharacterized protein</fullName>
    </submittedName>
</protein>
<proteinExistence type="predicted"/>
<keyword evidence="2" id="KW-1185">Reference proteome</keyword>